<dbReference type="RefSeq" id="WP_074913416.1">
    <property type="nucleotide sequence ID" value="NZ_FOVK01000032.1"/>
</dbReference>
<feature type="signal peptide" evidence="1">
    <location>
        <begin position="1"/>
        <end position="21"/>
    </location>
</feature>
<proteinExistence type="predicted"/>
<keyword evidence="1" id="KW-0732">Signal</keyword>
<evidence type="ECO:0000313" key="3">
    <source>
        <dbReference type="Proteomes" id="UP000181899"/>
    </source>
</evidence>
<dbReference type="AlphaFoldDB" id="A0A1I5F5R8"/>
<dbReference type="PROSITE" id="PS51257">
    <property type="entry name" value="PROKAR_LIPOPROTEIN"/>
    <property type="match status" value="1"/>
</dbReference>
<feature type="chain" id="PRO_5039454942" evidence="1">
    <location>
        <begin position="22"/>
        <end position="281"/>
    </location>
</feature>
<organism evidence="2 3">
    <name type="scientific">Proteiniclasticum ruminis</name>
    <dbReference type="NCBI Taxonomy" id="398199"/>
    <lineage>
        <taxon>Bacteria</taxon>
        <taxon>Bacillati</taxon>
        <taxon>Bacillota</taxon>
        <taxon>Clostridia</taxon>
        <taxon>Eubacteriales</taxon>
        <taxon>Clostridiaceae</taxon>
        <taxon>Proteiniclasticum</taxon>
    </lineage>
</organism>
<accession>A0A1I5F5R8</accession>
<dbReference type="EMBL" id="FOVK01000032">
    <property type="protein sequence ID" value="SFO19082.1"/>
    <property type="molecule type" value="Genomic_DNA"/>
</dbReference>
<reference evidence="2 3" key="1">
    <citation type="submission" date="2016-10" db="EMBL/GenBank/DDBJ databases">
        <authorList>
            <person name="de Groot N.N."/>
        </authorList>
    </citation>
    <scope>NUCLEOTIDE SEQUENCE [LARGE SCALE GENOMIC DNA]</scope>
    <source>
        <strain evidence="2 3">ML2</strain>
    </source>
</reference>
<evidence type="ECO:0000313" key="2">
    <source>
        <dbReference type="EMBL" id="SFO19082.1"/>
    </source>
</evidence>
<dbReference type="Proteomes" id="UP000181899">
    <property type="component" value="Unassembled WGS sequence"/>
</dbReference>
<name>A0A1I5F5R8_9CLOT</name>
<protein>
    <submittedName>
        <fullName evidence="2">Uncharacterized protein</fullName>
    </submittedName>
</protein>
<keyword evidence="3" id="KW-1185">Reference proteome</keyword>
<sequence length="281" mass="31896">MRENKSIILMLLLLTISTMVGCTVGDDKVKIDDYSPIETPNEIPELEDALTEATAIDKKNDESNEKDPNRTEIEVVQERFWVEGKTIFIKELPAWFYHRIPSVAGIKEITYTRVYKNNEVIEEIINEEKTINDAEPEIIMYGDDTISRYAYSILCNLYTWAEDSDNLTWGIANTNLVVKLNGSNFFSIDSGGMDFAYYPSFDELKIVFKILGYDDSKIEKIKIAYDEIKNGARTADAGLAFFVNDKFGFKMGATPLGVSDEAYKATLDLDAIYEANKGNWK</sequence>
<gene>
    <name evidence="2" type="ORF">SAMN04488695_1321</name>
</gene>
<evidence type="ECO:0000256" key="1">
    <source>
        <dbReference type="SAM" id="SignalP"/>
    </source>
</evidence>